<dbReference type="Pfam" id="PF26410">
    <property type="entry name" value="GH5_mannosidase"/>
    <property type="match status" value="1"/>
</dbReference>
<evidence type="ECO:0000256" key="1">
    <source>
        <dbReference type="ARBA" id="ARBA00001678"/>
    </source>
</evidence>
<evidence type="ECO:0000256" key="4">
    <source>
        <dbReference type="ARBA" id="ARBA00022525"/>
    </source>
</evidence>
<keyword evidence="11" id="KW-1185">Reference proteome</keyword>
<sequence>MSLCARSSAQTGPNDEFVQHDGTRLTLGGEPFRYSGPNIEWLGIEAYGPSENMGPRYPTHFEVDDALDTAKMMGARVIRAQTLGDSVGCDLCIEPKPGEFNPEAFKPIDYAVKAAHDRGLRYVVTLIGDCTYCDNGGIGQYTEWGGSKNINDFFSDPKLIAMFEKHIAALLNHKSTLTGIALKDDPTIMAWENCNMCGIVAMMSGSKQGPALIKWVETIGAFVKSIDKKHVYSDNSGLFLKNPDVLNDKTPDLVTAEYYPHFNPLFGMAFGIKNTADSFSKDAALITSHGKAYSACEYGWDVSDWPTQDDFRPALTAMESDPNISGDGFWALYAHAPEYGWQPMVMPTNDIRHAKAVASDTGQWWSLYYGGIDTLVNSRDEMRARAEMLRTHAFKMAGLPVPPHAIPPAPVITTKSLGIIRWRGSAGAVNYSVERAASAGKWELVCDKCAIDSDMGWPDLSPQGLMGPKYRVTAYNADGKASEPSAER</sequence>
<feature type="domain" description="Glycoside hydrolase family 5" evidence="9">
    <location>
        <begin position="16"/>
        <end position="233"/>
    </location>
</feature>
<keyword evidence="7" id="KW-0326">Glycosidase</keyword>
<comment type="subcellular location">
    <subcellularLocation>
        <location evidence="2">Secreted</location>
    </subcellularLocation>
</comment>
<dbReference type="AlphaFoldDB" id="A0A7W8MTX1"/>
<evidence type="ECO:0000256" key="5">
    <source>
        <dbReference type="ARBA" id="ARBA00022729"/>
    </source>
</evidence>
<comment type="catalytic activity">
    <reaction evidence="1">
        <text>Random hydrolysis of (1-&gt;4)-beta-D-mannosidic linkages in mannans, galactomannans and glucomannans.</text>
        <dbReference type="EC" id="3.2.1.78"/>
    </reaction>
</comment>
<dbReference type="PANTHER" id="PTHR31451:SF39">
    <property type="entry name" value="MANNAN ENDO-1,4-BETA-MANNOSIDASE 1"/>
    <property type="match status" value="1"/>
</dbReference>
<feature type="compositionally biased region" description="Polar residues" evidence="8">
    <location>
        <begin position="1"/>
        <end position="13"/>
    </location>
</feature>
<feature type="region of interest" description="Disordered" evidence="8">
    <location>
        <begin position="1"/>
        <end position="20"/>
    </location>
</feature>
<dbReference type="InterPro" id="IPR045053">
    <property type="entry name" value="MAN-like"/>
</dbReference>
<gene>
    <name evidence="10" type="ORF">HDF09_004006</name>
</gene>
<evidence type="ECO:0000256" key="7">
    <source>
        <dbReference type="ARBA" id="ARBA00023295"/>
    </source>
</evidence>
<protein>
    <recommendedName>
        <fullName evidence="3">mannan endo-1,4-beta-mannosidase</fullName>
        <ecNumber evidence="3">3.2.1.78</ecNumber>
    </recommendedName>
</protein>
<keyword evidence="4" id="KW-0964">Secreted</keyword>
<evidence type="ECO:0000313" key="11">
    <source>
        <dbReference type="Proteomes" id="UP000568106"/>
    </source>
</evidence>
<accession>A0A7W8MTX1</accession>
<dbReference type="GO" id="GO:0005576">
    <property type="term" value="C:extracellular region"/>
    <property type="evidence" value="ECO:0007669"/>
    <property type="project" value="UniProtKB-SubCell"/>
</dbReference>
<evidence type="ECO:0000256" key="6">
    <source>
        <dbReference type="ARBA" id="ARBA00022801"/>
    </source>
</evidence>
<dbReference type="GO" id="GO:0016985">
    <property type="term" value="F:mannan endo-1,4-beta-mannosidase activity"/>
    <property type="evidence" value="ECO:0007669"/>
    <property type="project" value="TreeGrafter"/>
</dbReference>
<keyword evidence="5" id="KW-0732">Signal</keyword>
<evidence type="ECO:0000259" key="9">
    <source>
        <dbReference type="Pfam" id="PF26410"/>
    </source>
</evidence>
<dbReference type="EC" id="3.2.1.78" evidence="3"/>
<dbReference type="Proteomes" id="UP000568106">
    <property type="component" value="Unassembled WGS sequence"/>
</dbReference>
<comment type="caution">
    <text evidence="10">The sequence shown here is derived from an EMBL/GenBank/DDBJ whole genome shotgun (WGS) entry which is preliminary data.</text>
</comment>
<dbReference type="EMBL" id="JACHDY010000007">
    <property type="protein sequence ID" value="MBB5319300.1"/>
    <property type="molecule type" value="Genomic_DNA"/>
</dbReference>
<organism evidence="10 11">
    <name type="scientific">Tunturiibacter empetritectus</name>
    <dbReference type="NCBI Taxonomy" id="3069691"/>
    <lineage>
        <taxon>Bacteria</taxon>
        <taxon>Pseudomonadati</taxon>
        <taxon>Acidobacteriota</taxon>
        <taxon>Terriglobia</taxon>
        <taxon>Terriglobales</taxon>
        <taxon>Acidobacteriaceae</taxon>
        <taxon>Tunturiibacter</taxon>
    </lineage>
</organism>
<dbReference type="PANTHER" id="PTHR31451">
    <property type="match status" value="1"/>
</dbReference>
<proteinExistence type="predicted"/>
<evidence type="ECO:0000256" key="8">
    <source>
        <dbReference type="SAM" id="MobiDB-lite"/>
    </source>
</evidence>
<dbReference type="Gene3D" id="3.20.20.80">
    <property type="entry name" value="Glycosidases"/>
    <property type="match status" value="1"/>
</dbReference>
<keyword evidence="6" id="KW-0378">Hydrolase</keyword>
<reference evidence="10" key="1">
    <citation type="submission" date="2020-08" db="EMBL/GenBank/DDBJ databases">
        <title>Genomic Encyclopedia of Type Strains, Phase IV (KMG-V): Genome sequencing to study the core and pangenomes of soil and plant-associated prokaryotes.</title>
        <authorList>
            <person name="Whitman W."/>
        </authorList>
    </citation>
    <scope>NUCLEOTIDE SEQUENCE [LARGE SCALE GENOMIC DNA]</scope>
    <source>
        <strain evidence="10">M8UP27</strain>
    </source>
</reference>
<dbReference type="SUPFAM" id="SSF51445">
    <property type="entry name" value="(Trans)glycosidases"/>
    <property type="match status" value="1"/>
</dbReference>
<dbReference type="InterPro" id="IPR001547">
    <property type="entry name" value="Glyco_hydro_5"/>
</dbReference>
<name>A0A7W8MTX1_9BACT</name>
<evidence type="ECO:0000313" key="10">
    <source>
        <dbReference type="EMBL" id="MBB5319300.1"/>
    </source>
</evidence>
<evidence type="ECO:0000256" key="2">
    <source>
        <dbReference type="ARBA" id="ARBA00004613"/>
    </source>
</evidence>
<dbReference type="InterPro" id="IPR017853">
    <property type="entry name" value="GH"/>
</dbReference>
<evidence type="ECO:0000256" key="3">
    <source>
        <dbReference type="ARBA" id="ARBA00012706"/>
    </source>
</evidence>